<protein>
    <recommendedName>
        <fullName evidence="5">Histidine-rich glycoprotein</fullName>
    </recommendedName>
</protein>
<proteinExistence type="predicted"/>
<reference evidence="3" key="1">
    <citation type="submission" date="2022-08" db="UniProtKB">
        <authorList>
            <consortium name="EnsemblMetazoa"/>
        </authorList>
    </citation>
    <scope>IDENTIFICATION</scope>
    <source>
        <strain evidence="3">05x7-T-G4-1.051#20</strain>
    </source>
</reference>
<dbReference type="AlphaFoldDB" id="A0A8W8HNS2"/>
<accession>A0A8W8HNS2</accession>
<name>A0A8W8HNS2_MAGGI</name>
<keyword evidence="4" id="KW-1185">Reference proteome</keyword>
<keyword evidence="2" id="KW-0732">Signal</keyword>
<evidence type="ECO:0000313" key="4">
    <source>
        <dbReference type="Proteomes" id="UP000005408"/>
    </source>
</evidence>
<feature type="chain" id="PRO_5042430630" description="Histidine-rich glycoprotein" evidence="2">
    <location>
        <begin position="21"/>
        <end position="78"/>
    </location>
</feature>
<sequence length="78" mass="9648">MWKILIFTVVLLVSIQDAEGWLFRTKHVHHHHHIYNDHHHHHHHHHGWGHHGRRSMNDKKRKADEKDIEENDERKLME</sequence>
<evidence type="ECO:0000256" key="2">
    <source>
        <dbReference type="SAM" id="SignalP"/>
    </source>
</evidence>
<evidence type="ECO:0000313" key="3">
    <source>
        <dbReference type="EnsemblMetazoa" id="G10390.3:cds"/>
    </source>
</evidence>
<feature type="signal peptide" evidence="2">
    <location>
        <begin position="1"/>
        <end position="20"/>
    </location>
</feature>
<dbReference type="EnsemblMetazoa" id="G10390.1">
    <property type="protein sequence ID" value="G10390.1:cds"/>
    <property type="gene ID" value="G10390"/>
</dbReference>
<feature type="compositionally biased region" description="Basic and acidic residues" evidence="1">
    <location>
        <begin position="55"/>
        <end position="65"/>
    </location>
</feature>
<dbReference type="Proteomes" id="UP000005408">
    <property type="component" value="Unassembled WGS sequence"/>
</dbReference>
<dbReference type="EnsemblMetazoa" id="G10390.3">
    <property type="protein sequence ID" value="G10390.3:cds"/>
    <property type="gene ID" value="G10390"/>
</dbReference>
<evidence type="ECO:0008006" key="5">
    <source>
        <dbReference type="Google" id="ProtNLM"/>
    </source>
</evidence>
<evidence type="ECO:0000256" key="1">
    <source>
        <dbReference type="SAM" id="MobiDB-lite"/>
    </source>
</evidence>
<feature type="region of interest" description="Disordered" evidence="1">
    <location>
        <begin position="34"/>
        <end position="78"/>
    </location>
</feature>
<organism evidence="3 4">
    <name type="scientific">Magallana gigas</name>
    <name type="common">Pacific oyster</name>
    <name type="synonym">Crassostrea gigas</name>
    <dbReference type="NCBI Taxonomy" id="29159"/>
    <lineage>
        <taxon>Eukaryota</taxon>
        <taxon>Metazoa</taxon>
        <taxon>Spiralia</taxon>
        <taxon>Lophotrochozoa</taxon>
        <taxon>Mollusca</taxon>
        <taxon>Bivalvia</taxon>
        <taxon>Autobranchia</taxon>
        <taxon>Pteriomorphia</taxon>
        <taxon>Ostreida</taxon>
        <taxon>Ostreoidea</taxon>
        <taxon>Ostreidae</taxon>
        <taxon>Magallana</taxon>
    </lineage>
</organism>
<feature type="compositionally biased region" description="Basic residues" evidence="1">
    <location>
        <begin position="34"/>
        <end position="54"/>
    </location>
</feature>